<reference evidence="3" key="2">
    <citation type="submission" date="2023-05" db="EMBL/GenBank/DDBJ databases">
        <authorList>
            <consortium name="Lawrence Berkeley National Laboratory"/>
            <person name="Steindorff A."/>
            <person name="Hensen N."/>
            <person name="Bonometti L."/>
            <person name="Westerberg I."/>
            <person name="Brannstrom I.O."/>
            <person name="Guillou S."/>
            <person name="Cros-Aarteil S."/>
            <person name="Calhoun S."/>
            <person name="Haridas S."/>
            <person name="Kuo A."/>
            <person name="Mondo S."/>
            <person name="Pangilinan J."/>
            <person name="Riley R."/>
            <person name="Labutti K."/>
            <person name="Andreopoulos B."/>
            <person name="Lipzen A."/>
            <person name="Chen C."/>
            <person name="Yanf M."/>
            <person name="Daum C."/>
            <person name="Ng V."/>
            <person name="Clum A."/>
            <person name="Ohm R."/>
            <person name="Martin F."/>
            <person name="Silar P."/>
            <person name="Natvig D."/>
            <person name="Lalanne C."/>
            <person name="Gautier V."/>
            <person name="Ament-Velasquez S.L."/>
            <person name="Kruys A."/>
            <person name="Hutchinson M.I."/>
            <person name="Powell A.J."/>
            <person name="Barry K."/>
            <person name="Miller A.N."/>
            <person name="Grigoriev I.V."/>
            <person name="Debuchy R."/>
            <person name="Gladieux P."/>
            <person name="Thoren M.H."/>
            <person name="Johannesson H."/>
        </authorList>
    </citation>
    <scope>NUCLEOTIDE SEQUENCE</scope>
    <source>
        <strain evidence="3">CBS 731.68</strain>
    </source>
</reference>
<dbReference type="CDD" id="cd03784">
    <property type="entry name" value="GT1_Gtf-like"/>
    <property type="match status" value="1"/>
</dbReference>
<organism evidence="3 4">
    <name type="scientific">Parathielavia appendiculata</name>
    <dbReference type="NCBI Taxonomy" id="2587402"/>
    <lineage>
        <taxon>Eukaryota</taxon>
        <taxon>Fungi</taxon>
        <taxon>Dikarya</taxon>
        <taxon>Ascomycota</taxon>
        <taxon>Pezizomycotina</taxon>
        <taxon>Sordariomycetes</taxon>
        <taxon>Sordariomycetidae</taxon>
        <taxon>Sordariales</taxon>
        <taxon>Chaetomiaceae</taxon>
        <taxon>Parathielavia</taxon>
    </lineage>
</organism>
<protein>
    <submittedName>
        <fullName evidence="3">Glycosyltransferase family 1 protein</fullName>
    </submittedName>
</protein>
<dbReference type="GeneID" id="87830868"/>
<dbReference type="PANTHER" id="PTHR48043">
    <property type="entry name" value="EG:EG0003.4 PROTEIN-RELATED"/>
    <property type="match status" value="1"/>
</dbReference>
<reference evidence="3" key="1">
    <citation type="journal article" date="2023" name="Mol. Phylogenet. Evol.">
        <title>Genome-scale phylogeny and comparative genomics of the fungal order Sordariales.</title>
        <authorList>
            <person name="Hensen N."/>
            <person name="Bonometti L."/>
            <person name="Westerberg I."/>
            <person name="Brannstrom I.O."/>
            <person name="Guillou S."/>
            <person name="Cros-Aarteil S."/>
            <person name="Calhoun S."/>
            <person name="Haridas S."/>
            <person name="Kuo A."/>
            <person name="Mondo S."/>
            <person name="Pangilinan J."/>
            <person name="Riley R."/>
            <person name="LaButti K."/>
            <person name="Andreopoulos B."/>
            <person name="Lipzen A."/>
            <person name="Chen C."/>
            <person name="Yan M."/>
            <person name="Daum C."/>
            <person name="Ng V."/>
            <person name="Clum A."/>
            <person name="Steindorff A."/>
            <person name="Ohm R.A."/>
            <person name="Martin F."/>
            <person name="Silar P."/>
            <person name="Natvig D.O."/>
            <person name="Lalanne C."/>
            <person name="Gautier V."/>
            <person name="Ament-Velasquez S.L."/>
            <person name="Kruys A."/>
            <person name="Hutchinson M.I."/>
            <person name="Powell A.J."/>
            <person name="Barry K."/>
            <person name="Miller A.N."/>
            <person name="Grigoriev I.V."/>
            <person name="Debuchy R."/>
            <person name="Gladieux P."/>
            <person name="Hiltunen Thoren M."/>
            <person name="Johannesson H."/>
        </authorList>
    </citation>
    <scope>NUCLEOTIDE SEQUENCE</scope>
    <source>
        <strain evidence="3">CBS 731.68</strain>
    </source>
</reference>
<sequence>MKKVLLATNAEHGQANVFLAAGHALQALDADVDIHFASFSSISKDFSSASEYSVKCTKGARPWTFHLLDGLSMIEAVQNKPEAENLGPLLDEHPSFSTKVAILRVFMVLLMPHSGPEFIQVYKSFARVVDEVQPDIIVVDSLFSPVLTACRHLKLKHLVFSPNTLKDFSAALQPWGAMLWKFPAMGSAFEFPVPWTAIPANIFYCFYQIYVSLTDRRVKAMKAHIKRELGADVVSFDTLMLSPLPGQNILVGNRPETDFPLAYIPKHLTPCGPVIRPAPSAAEVDPELDSWLRRGPTVFISLGTHRAMDEDEALEMAATLRQLLEAGDARKEGGVGGVAGKLQVLWKLKRAKPTHTPTYEAGPGTRVYRALQNFMEADRIRILDWVKPQPSAVLEVGTVVCSINHGGANSFHDAVTCGVPQIVLPSWLDCYDFASRAEVLRIGRWGNKKTMPLCTAYELAPILIDVVLGPRAESMRSRVRELAALCARTPGATVAASAILAEVEDRKTK</sequence>
<keyword evidence="2" id="KW-0808">Transferase</keyword>
<proteinExistence type="predicted"/>
<dbReference type="GO" id="GO:0008194">
    <property type="term" value="F:UDP-glycosyltransferase activity"/>
    <property type="evidence" value="ECO:0007669"/>
    <property type="project" value="InterPro"/>
</dbReference>
<dbReference type="InterPro" id="IPR050271">
    <property type="entry name" value="UDP-glycosyltransferase"/>
</dbReference>
<name>A0AAN6YY84_9PEZI</name>
<comment type="caution">
    <text evidence="3">The sequence shown here is derived from an EMBL/GenBank/DDBJ whole genome shotgun (WGS) entry which is preliminary data.</text>
</comment>
<gene>
    <name evidence="3" type="ORF">N657DRAFT_651133</name>
</gene>
<keyword evidence="1" id="KW-0328">Glycosyltransferase</keyword>
<dbReference type="RefSeq" id="XP_062642353.1">
    <property type="nucleotide sequence ID" value="XM_062794099.1"/>
</dbReference>
<accession>A0AAN6YY84</accession>
<evidence type="ECO:0000256" key="2">
    <source>
        <dbReference type="ARBA" id="ARBA00022679"/>
    </source>
</evidence>
<dbReference type="SUPFAM" id="SSF53756">
    <property type="entry name" value="UDP-Glycosyltransferase/glycogen phosphorylase"/>
    <property type="match status" value="1"/>
</dbReference>
<dbReference type="EMBL" id="MU853264">
    <property type="protein sequence ID" value="KAK4118580.1"/>
    <property type="molecule type" value="Genomic_DNA"/>
</dbReference>
<keyword evidence="4" id="KW-1185">Reference proteome</keyword>
<evidence type="ECO:0000313" key="3">
    <source>
        <dbReference type="EMBL" id="KAK4118580.1"/>
    </source>
</evidence>
<dbReference type="Proteomes" id="UP001302602">
    <property type="component" value="Unassembled WGS sequence"/>
</dbReference>
<dbReference type="Gene3D" id="3.40.50.2000">
    <property type="entry name" value="Glycogen Phosphorylase B"/>
    <property type="match status" value="2"/>
</dbReference>
<evidence type="ECO:0000313" key="4">
    <source>
        <dbReference type="Proteomes" id="UP001302602"/>
    </source>
</evidence>
<dbReference type="AlphaFoldDB" id="A0AAN6YY84"/>
<dbReference type="InterPro" id="IPR002213">
    <property type="entry name" value="UDP_glucos_trans"/>
</dbReference>
<evidence type="ECO:0000256" key="1">
    <source>
        <dbReference type="ARBA" id="ARBA00022676"/>
    </source>
</evidence>
<dbReference type="PANTHER" id="PTHR48043:SF145">
    <property type="entry name" value="FI06409P-RELATED"/>
    <property type="match status" value="1"/>
</dbReference>